<dbReference type="STRING" id="33978.A6M13_05510"/>
<feature type="transmembrane region" description="Helical" evidence="2">
    <location>
        <begin position="54"/>
        <end position="75"/>
    </location>
</feature>
<evidence type="ECO:0000256" key="1">
    <source>
        <dbReference type="ARBA" id="ARBA00022825"/>
    </source>
</evidence>
<gene>
    <name evidence="3" type="ORF">A6M13_05510</name>
</gene>
<dbReference type="Pfam" id="PF13365">
    <property type="entry name" value="Trypsin_2"/>
    <property type="match status" value="1"/>
</dbReference>
<dbReference type="EMBL" id="MASJ01000039">
    <property type="protein sequence ID" value="OCS82857.1"/>
    <property type="molecule type" value="Genomic_DNA"/>
</dbReference>
<dbReference type="RefSeq" id="WP_066547405.1">
    <property type="nucleotide sequence ID" value="NZ_MASJ01000039.1"/>
</dbReference>
<dbReference type="PRINTS" id="PR00834">
    <property type="entry name" value="PROTEASES2C"/>
</dbReference>
<dbReference type="InterPro" id="IPR043504">
    <property type="entry name" value="Peptidase_S1_PA_chymotrypsin"/>
</dbReference>
<comment type="caution">
    <text evidence="3">The sequence shown here is derived from an EMBL/GenBank/DDBJ whole genome shotgun (WGS) entry which is preliminary data.</text>
</comment>
<keyword evidence="2" id="KW-1133">Transmembrane helix</keyword>
<dbReference type="Proteomes" id="UP000093199">
    <property type="component" value="Unassembled WGS sequence"/>
</dbReference>
<evidence type="ECO:0000313" key="3">
    <source>
        <dbReference type="EMBL" id="OCS82857.1"/>
    </source>
</evidence>
<keyword evidence="4" id="KW-1185">Reference proteome</keyword>
<keyword evidence="1" id="KW-0720">Serine protease</keyword>
<reference evidence="3 4" key="1">
    <citation type="submission" date="2016-07" db="EMBL/GenBank/DDBJ databases">
        <title>Caryophanon tenue genome sequencing.</title>
        <authorList>
            <person name="Verma A."/>
            <person name="Pal Y."/>
            <person name="Krishnamurthi S."/>
        </authorList>
    </citation>
    <scope>NUCLEOTIDE SEQUENCE [LARGE SCALE GENOMIC DNA]</scope>
    <source>
        <strain evidence="3 4">DSM 14152</strain>
    </source>
</reference>
<proteinExistence type="predicted"/>
<dbReference type="Gene3D" id="2.40.10.10">
    <property type="entry name" value="Trypsin-like serine proteases"/>
    <property type="match status" value="2"/>
</dbReference>
<dbReference type="PANTHER" id="PTHR43019:SF23">
    <property type="entry name" value="PROTEASE DO-LIKE 5, CHLOROPLASTIC"/>
    <property type="match status" value="1"/>
</dbReference>
<evidence type="ECO:0008006" key="5">
    <source>
        <dbReference type="Google" id="ProtNLM"/>
    </source>
</evidence>
<protein>
    <recommendedName>
        <fullName evidence="5">Peptidase S7</fullName>
    </recommendedName>
</protein>
<evidence type="ECO:0000256" key="2">
    <source>
        <dbReference type="SAM" id="Phobius"/>
    </source>
</evidence>
<organism evidence="3 4">
    <name type="scientific">Caryophanon tenue</name>
    <dbReference type="NCBI Taxonomy" id="33978"/>
    <lineage>
        <taxon>Bacteria</taxon>
        <taxon>Bacillati</taxon>
        <taxon>Bacillota</taxon>
        <taxon>Bacilli</taxon>
        <taxon>Bacillales</taxon>
        <taxon>Caryophanaceae</taxon>
        <taxon>Caryophanon</taxon>
    </lineage>
</organism>
<evidence type="ECO:0000313" key="4">
    <source>
        <dbReference type="Proteomes" id="UP000093199"/>
    </source>
</evidence>
<dbReference type="InterPro" id="IPR001940">
    <property type="entry name" value="Peptidase_S1C"/>
</dbReference>
<keyword evidence="1" id="KW-0645">Protease</keyword>
<sequence>MEKKTPTQEPLTEEEFLELVLAEQEKALAEERRLRQLRAQGQLPHTRKRRSLRLIMWTMAIVLLLNAGALLLQVYSIPAIEFVKVSAILSQDKTVQAHKESVVEIRTTDSKGTGFSVTDDGWIITNAHVVDDALSIAVSFPEHGVYEASVIATYPEIDTAFLKVEAEQLPFVTLGQAITYVEHEAITFIGNPLAFSGIANEGEIVGPLQLAQWPVEVIQIDAPVYKGNSGSPVFNEDGDVIGVVFATIEHEELSKVGLFVPIDTISHYMPKALKKELDDM</sequence>
<dbReference type="GO" id="GO:0004252">
    <property type="term" value="F:serine-type endopeptidase activity"/>
    <property type="evidence" value="ECO:0007669"/>
    <property type="project" value="InterPro"/>
</dbReference>
<dbReference type="GO" id="GO:0006508">
    <property type="term" value="P:proteolysis"/>
    <property type="evidence" value="ECO:0007669"/>
    <property type="project" value="InterPro"/>
</dbReference>
<name>A0A1C0Y6P8_9BACL</name>
<accession>A0A1C0Y6P8</accession>
<keyword evidence="2" id="KW-0812">Transmembrane</keyword>
<keyword evidence="2" id="KW-0472">Membrane</keyword>
<dbReference type="SUPFAM" id="SSF50494">
    <property type="entry name" value="Trypsin-like serine proteases"/>
    <property type="match status" value="1"/>
</dbReference>
<dbReference type="PANTHER" id="PTHR43019">
    <property type="entry name" value="SERINE ENDOPROTEASE DEGS"/>
    <property type="match status" value="1"/>
</dbReference>
<dbReference type="AlphaFoldDB" id="A0A1C0Y6P8"/>
<dbReference type="OrthoDB" id="9766361at2"/>
<keyword evidence="1" id="KW-0378">Hydrolase</keyword>
<dbReference type="InterPro" id="IPR009003">
    <property type="entry name" value="Peptidase_S1_PA"/>
</dbReference>